<protein>
    <submittedName>
        <fullName evidence="2">Uncharacterized protein</fullName>
    </submittedName>
</protein>
<evidence type="ECO:0000256" key="1">
    <source>
        <dbReference type="SAM" id="MobiDB-lite"/>
    </source>
</evidence>
<reference evidence="2" key="1">
    <citation type="journal article" name="BMC Genomics">
        <title>Long-read sequencing and de novo genome assembly of marine medaka (Oryzias melastigma).</title>
        <authorList>
            <person name="Liang P."/>
            <person name="Saqib H.S.A."/>
            <person name="Ni X."/>
            <person name="Shen Y."/>
        </authorList>
    </citation>
    <scope>NUCLEOTIDE SEQUENCE</scope>
    <source>
        <strain evidence="2">Bigg-433</strain>
    </source>
</reference>
<gene>
    <name evidence="2" type="ORF">FQA47_009922</name>
</gene>
<evidence type="ECO:0000313" key="2">
    <source>
        <dbReference type="EMBL" id="KAF6732499.1"/>
    </source>
</evidence>
<comment type="caution">
    <text evidence="2">The sequence shown here is derived from an EMBL/GenBank/DDBJ whole genome shotgun (WGS) entry which is preliminary data.</text>
</comment>
<sequence>MTPKQPRPHSCSNTDSHDQKPPHTPPRSCPSGLAQSHVLTETAPSGSDFNTPGLSVGRKELLFTPEDEAFSSDHTVTDFQSVGVPLNIHRISLYPPKKKKTLTLAVFCPPSRWH</sequence>
<dbReference type="AlphaFoldDB" id="A0A834CNS5"/>
<proteinExistence type="predicted"/>
<organism evidence="2 3">
    <name type="scientific">Oryzias melastigma</name>
    <name type="common">Marine medaka</name>
    <dbReference type="NCBI Taxonomy" id="30732"/>
    <lineage>
        <taxon>Eukaryota</taxon>
        <taxon>Metazoa</taxon>
        <taxon>Chordata</taxon>
        <taxon>Craniata</taxon>
        <taxon>Vertebrata</taxon>
        <taxon>Euteleostomi</taxon>
        <taxon>Actinopterygii</taxon>
        <taxon>Neopterygii</taxon>
        <taxon>Teleostei</taxon>
        <taxon>Neoteleostei</taxon>
        <taxon>Acanthomorphata</taxon>
        <taxon>Ovalentaria</taxon>
        <taxon>Atherinomorphae</taxon>
        <taxon>Beloniformes</taxon>
        <taxon>Adrianichthyidae</taxon>
        <taxon>Oryziinae</taxon>
        <taxon>Oryzias</taxon>
    </lineage>
</organism>
<feature type="region of interest" description="Disordered" evidence="1">
    <location>
        <begin position="1"/>
        <end position="33"/>
    </location>
</feature>
<dbReference type="Proteomes" id="UP000646548">
    <property type="component" value="Unassembled WGS sequence"/>
</dbReference>
<dbReference type="EMBL" id="WKFB01000187">
    <property type="protein sequence ID" value="KAF6732499.1"/>
    <property type="molecule type" value="Genomic_DNA"/>
</dbReference>
<name>A0A834CNS5_ORYME</name>
<accession>A0A834CNS5</accession>
<evidence type="ECO:0000313" key="3">
    <source>
        <dbReference type="Proteomes" id="UP000646548"/>
    </source>
</evidence>